<proteinExistence type="predicted"/>
<feature type="transmembrane region" description="Helical" evidence="1">
    <location>
        <begin position="12"/>
        <end position="38"/>
    </location>
</feature>
<name>A0A3N6MSH3_NATCH</name>
<dbReference type="InterPro" id="IPR013373">
    <property type="entry name" value="Flagellin/pilin_N_arc"/>
</dbReference>
<dbReference type="Proteomes" id="UP000282323">
    <property type="component" value="Unassembled WGS sequence"/>
</dbReference>
<keyword evidence="1" id="KW-1133">Transmembrane helix</keyword>
<dbReference type="OrthoDB" id="205064at2157"/>
<reference evidence="3 4" key="1">
    <citation type="submission" date="2018-10" db="EMBL/GenBank/DDBJ databases">
        <title>Natrarchaeobius chitinivorans gen. nov., sp. nov., and Natrarchaeobius haloalkaliphilus sp. nov., alkaliphilic, chitin-utilizing haloarchaea from hypersaline alkaline lakes.</title>
        <authorList>
            <person name="Sorokin D.Y."/>
            <person name="Elcheninov A.G."/>
            <person name="Kostrikina N.A."/>
            <person name="Bale N.J."/>
            <person name="Sinninghe Damste J.S."/>
            <person name="Khijniak T.V."/>
            <person name="Kublanov I.V."/>
            <person name="Toshchakov S.V."/>
        </authorList>
    </citation>
    <scope>NUCLEOTIDE SEQUENCE [LARGE SCALE GENOMIC DNA]</scope>
    <source>
        <strain evidence="3 4">AArcht4T</strain>
    </source>
</reference>
<dbReference type="NCBIfam" id="TIGR02537">
    <property type="entry name" value="arch_flag_Nterm"/>
    <property type="match status" value="1"/>
</dbReference>
<protein>
    <submittedName>
        <fullName evidence="3">Type IV pilin</fullName>
    </submittedName>
</protein>
<keyword evidence="1" id="KW-0812">Transmembrane</keyword>
<sequence>MTSHTFSNHGRAVSPVVGVILVVAITVILAAVVAGLVLDIGSDIDEEVQAGVSITVQHDPQYLEVQVTTLGNADHINITGTPYDHVVSGGPNDLDENDLRELETGDSVRIAKDDLESDGRDGTVVAVGVADEQETLITSEDYDFSYSNN</sequence>
<feature type="domain" description="Archaeal Type IV pilin N-terminal" evidence="2">
    <location>
        <begin position="11"/>
        <end position="62"/>
    </location>
</feature>
<evidence type="ECO:0000313" key="4">
    <source>
        <dbReference type="Proteomes" id="UP000282323"/>
    </source>
</evidence>
<dbReference type="Pfam" id="PF07790">
    <property type="entry name" value="Pilin_N"/>
    <property type="match status" value="1"/>
</dbReference>
<keyword evidence="4" id="KW-1185">Reference proteome</keyword>
<dbReference type="AlphaFoldDB" id="A0A3N6MSH3"/>
<organism evidence="3 4">
    <name type="scientific">Natrarchaeobius chitinivorans</name>
    <dbReference type="NCBI Taxonomy" id="1679083"/>
    <lineage>
        <taxon>Archaea</taxon>
        <taxon>Methanobacteriati</taxon>
        <taxon>Methanobacteriota</taxon>
        <taxon>Stenosarchaea group</taxon>
        <taxon>Halobacteria</taxon>
        <taxon>Halobacteriales</taxon>
        <taxon>Natrialbaceae</taxon>
        <taxon>Natrarchaeobius</taxon>
    </lineage>
</organism>
<evidence type="ECO:0000259" key="2">
    <source>
        <dbReference type="Pfam" id="PF07790"/>
    </source>
</evidence>
<accession>A0A3N6MSH3</accession>
<dbReference type="InterPro" id="IPR012859">
    <property type="entry name" value="Pilin_N_archaeal"/>
</dbReference>
<dbReference type="RefSeq" id="WP_124193675.1">
    <property type="nucleotide sequence ID" value="NZ_REGA01000001.1"/>
</dbReference>
<dbReference type="EMBL" id="REGA01000001">
    <property type="protein sequence ID" value="RQG97696.1"/>
    <property type="molecule type" value="Genomic_DNA"/>
</dbReference>
<evidence type="ECO:0000313" key="3">
    <source>
        <dbReference type="EMBL" id="RQG97696.1"/>
    </source>
</evidence>
<keyword evidence="1" id="KW-0472">Membrane</keyword>
<comment type="caution">
    <text evidence="3">The sequence shown here is derived from an EMBL/GenBank/DDBJ whole genome shotgun (WGS) entry which is preliminary data.</text>
</comment>
<gene>
    <name evidence="3" type="ORF">EA473_00285</name>
</gene>
<evidence type="ECO:0000256" key="1">
    <source>
        <dbReference type="SAM" id="Phobius"/>
    </source>
</evidence>